<dbReference type="AlphaFoldDB" id="A0A371RHH4"/>
<organism evidence="2 3">
    <name type="scientific">Parvularcula marina</name>
    <dbReference type="NCBI Taxonomy" id="2292771"/>
    <lineage>
        <taxon>Bacteria</taxon>
        <taxon>Pseudomonadati</taxon>
        <taxon>Pseudomonadota</taxon>
        <taxon>Alphaproteobacteria</taxon>
        <taxon>Parvularculales</taxon>
        <taxon>Parvularculaceae</taxon>
        <taxon>Parvularcula</taxon>
    </lineage>
</organism>
<dbReference type="Proteomes" id="UP000264589">
    <property type="component" value="Unassembled WGS sequence"/>
</dbReference>
<evidence type="ECO:0000256" key="1">
    <source>
        <dbReference type="SAM" id="SignalP"/>
    </source>
</evidence>
<feature type="signal peptide" evidence="1">
    <location>
        <begin position="1"/>
        <end position="18"/>
    </location>
</feature>
<gene>
    <name evidence="2" type="ORF">DX908_06175</name>
</gene>
<dbReference type="RefSeq" id="WP_116391538.1">
    <property type="nucleotide sequence ID" value="NZ_QUQO01000001.1"/>
</dbReference>
<dbReference type="Pfam" id="PF11769">
    <property type="entry name" value="DUF3313"/>
    <property type="match status" value="1"/>
</dbReference>
<proteinExistence type="predicted"/>
<accession>A0A371RHH4</accession>
<evidence type="ECO:0000313" key="2">
    <source>
        <dbReference type="EMBL" id="RFB04907.1"/>
    </source>
</evidence>
<keyword evidence="3" id="KW-1185">Reference proteome</keyword>
<protein>
    <submittedName>
        <fullName evidence="2">DUF3313 family protein</fullName>
    </submittedName>
</protein>
<sequence>MKLKLLACAAVLTLAACATPSTGPDATARFDRFEYASGAVDFSSYDQVFIAPITASDELKELVGYRPMGPSDTKRPITLDDLGDKAEDLDDEVRTALGGVVELVGAGGPGILTLEVEMTKLEANRPTQADMIAEPSLSLQSVYAGKAEVMVTFSENGRVLATAVDGDYPTLNDTLPPAPIWSTVNQYYSRLARKLADLMS</sequence>
<dbReference type="OrthoDB" id="7191640at2"/>
<dbReference type="InParanoid" id="A0A371RHH4"/>
<name>A0A371RHH4_9PROT</name>
<dbReference type="PROSITE" id="PS51257">
    <property type="entry name" value="PROKAR_LIPOPROTEIN"/>
    <property type="match status" value="1"/>
</dbReference>
<dbReference type="InterPro" id="IPR021747">
    <property type="entry name" value="DUF3313"/>
</dbReference>
<reference evidence="2 3" key="1">
    <citation type="submission" date="2018-08" db="EMBL/GenBank/DDBJ databases">
        <title>Parvularcula sp. SM1705, isolated from surface water of the South Sea China.</title>
        <authorList>
            <person name="Sun L."/>
        </authorList>
    </citation>
    <scope>NUCLEOTIDE SEQUENCE [LARGE SCALE GENOMIC DNA]</scope>
    <source>
        <strain evidence="2 3">SM1705</strain>
    </source>
</reference>
<comment type="caution">
    <text evidence="2">The sequence shown here is derived from an EMBL/GenBank/DDBJ whole genome shotgun (WGS) entry which is preliminary data.</text>
</comment>
<evidence type="ECO:0000313" key="3">
    <source>
        <dbReference type="Proteomes" id="UP000264589"/>
    </source>
</evidence>
<keyword evidence="1" id="KW-0732">Signal</keyword>
<dbReference type="EMBL" id="QUQO01000001">
    <property type="protein sequence ID" value="RFB04907.1"/>
    <property type="molecule type" value="Genomic_DNA"/>
</dbReference>
<feature type="chain" id="PRO_5016613205" evidence="1">
    <location>
        <begin position="19"/>
        <end position="200"/>
    </location>
</feature>